<evidence type="ECO:0000256" key="14">
    <source>
        <dbReference type="ARBA" id="ARBA00045077"/>
    </source>
</evidence>
<evidence type="ECO:0000256" key="13">
    <source>
        <dbReference type="ARBA" id="ARBA00044502"/>
    </source>
</evidence>
<dbReference type="GO" id="GO:0030248">
    <property type="term" value="F:cellulose binding"/>
    <property type="evidence" value="ECO:0007669"/>
    <property type="project" value="UniProtKB-UniRule"/>
</dbReference>
<evidence type="ECO:0000256" key="8">
    <source>
        <dbReference type="ARBA" id="ARBA00023008"/>
    </source>
</evidence>
<accession>A0A395GL31</accession>
<comment type="similarity">
    <text evidence="13">Belongs to the polysaccharide monooxygenase AA9 family.</text>
</comment>
<dbReference type="Proteomes" id="UP000249402">
    <property type="component" value="Unassembled WGS sequence"/>
</dbReference>
<dbReference type="InterPro" id="IPR035971">
    <property type="entry name" value="CBD_sf"/>
</dbReference>
<sequence>MRHAQSASLLTALLSATQVAAHGHVTNIVVDGVYYEGFDINSFPYETDPPKVAAWTTPNTGNGFISPDDYRNPNIICHENATNAQAHVVVGAGEKVNIQWTAWPDSHHGPVLDFLANCGDSCETVDKTTLEFFKIDGVGLVSDTEVPGTWGTDQLINNNNSWMVEIPPSIAPGNYVLRHELIALHSAEEEDGAQNYPQCFNLQVTGTGTATPSGVLGTELYTATENGILVNIYSTLSTYTVPGPSLYTGAVSITQTTSAITSTGTAATGSASASAVATASSSVAAATTAAETSIAADVTSVAADTAVATSSSTPVASASSTYTQIPVQVPSSWTTLVTITPQAATSVEPESTITSAPVVTSAAAGSSGTQSLYGQCGGINYSGATQCASGASCHSYNPYYYQCIASA</sequence>
<dbReference type="Gene3D" id="2.70.50.70">
    <property type="match status" value="1"/>
</dbReference>
<proteinExistence type="inferred from homology"/>
<comment type="cofactor">
    <cofactor evidence="1">
        <name>Cu(2+)</name>
        <dbReference type="ChEBI" id="CHEBI:29036"/>
    </cofactor>
</comment>
<dbReference type="EC" id="1.14.99.56" evidence="15"/>
<dbReference type="GO" id="GO:0004497">
    <property type="term" value="F:monooxygenase activity"/>
    <property type="evidence" value="ECO:0007669"/>
    <property type="project" value="UniProtKB-KW"/>
</dbReference>
<keyword evidence="19" id="KW-1185">Reference proteome</keyword>
<evidence type="ECO:0000256" key="4">
    <source>
        <dbReference type="ARBA" id="ARBA00022723"/>
    </source>
</evidence>
<dbReference type="RefSeq" id="XP_025570380.1">
    <property type="nucleotide sequence ID" value="XM_025714572.1"/>
</dbReference>
<dbReference type="OrthoDB" id="4849160at2759"/>
<keyword evidence="6 15" id="KW-0136">Cellulose degradation</keyword>
<dbReference type="VEuPathDB" id="FungiDB:BO80DRAFT_243870"/>
<comment type="catalytic activity">
    <reaction evidence="14 15">
        <text>[(1-&gt;4)-beta-D-glucosyl]n+m + reduced acceptor + O2 = 4-dehydro-beta-D-glucosyl-[(1-&gt;4)-beta-D-glucosyl]n-1 + [(1-&gt;4)-beta-D-glucosyl]m + acceptor + H2O.</text>
        <dbReference type="EC" id="1.14.99.56"/>
    </reaction>
</comment>
<keyword evidence="11 15" id="KW-0119">Carbohydrate metabolism</keyword>
<keyword evidence="9" id="KW-0503">Monooxygenase</keyword>
<feature type="signal peptide" evidence="16">
    <location>
        <begin position="1"/>
        <end position="21"/>
    </location>
</feature>
<evidence type="ECO:0000256" key="5">
    <source>
        <dbReference type="ARBA" id="ARBA00022729"/>
    </source>
</evidence>
<dbReference type="InterPro" id="IPR005103">
    <property type="entry name" value="AA9_LPMO"/>
</dbReference>
<dbReference type="STRING" id="1448316.A0A395GL31"/>
<evidence type="ECO:0000256" key="16">
    <source>
        <dbReference type="SAM" id="SignalP"/>
    </source>
</evidence>
<dbReference type="SMART" id="SM00236">
    <property type="entry name" value="fCBD"/>
    <property type="match status" value="1"/>
</dbReference>
<dbReference type="EMBL" id="KZ824481">
    <property type="protein sequence ID" value="RAK96052.1"/>
    <property type="molecule type" value="Genomic_DNA"/>
</dbReference>
<gene>
    <name evidence="18" type="ORF">BO80DRAFT_243870</name>
</gene>
<comment type="function">
    <text evidence="15">Lytic polysaccharide monooxygenase (LMPO) that depolymerizes crystalline and amorphous polysaccharides via the oxidation of scissile alpha- or beta-(1-4)-glycosidic bonds, yielding C1 and/or C4 oxidation products. Catalysis by LPMOs requires the reduction of the active-site copper from Cu(II) to Cu(I) by a reducing agent and H(2)O(2) or O(2) as a cosubstrate.</text>
</comment>
<evidence type="ECO:0000256" key="2">
    <source>
        <dbReference type="ARBA" id="ARBA00004613"/>
    </source>
</evidence>
<evidence type="ECO:0000256" key="11">
    <source>
        <dbReference type="ARBA" id="ARBA00023277"/>
    </source>
</evidence>
<evidence type="ECO:0000259" key="17">
    <source>
        <dbReference type="PROSITE" id="PS51164"/>
    </source>
</evidence>
<evidence type="ECO:0000256" key="7">
    <source>
        <dbReference type="ARBA" id="ARBA00023002"/>
    </source>
</evidence>
<keyword evidence="8" id="KW-0186">Copper</keyword>
<dbReference type="PANTHER" id="PTHR33353">
    <property type="entry name" value="PUTATIVE (AFU_ORTHOLOGUE AFUA_1G12560)-RELATED"/>
    <property type="match status" value="1"/>
</dbReference>
<dbReference type="GO" id="GO:0005576">
    <property type="term" value="C:extracellular region"/>
    <property type="evidence" value="ECO:0007669"/>
    <property type="project" value="UniProtKB-SubCell"/>
</dbReference>
<keyword evidence="5 16" id="KW-0732">Signal</keyword>
<dbReference type="GO" id="GO:0046872">
    <property type="term" value="F:metal ion binding"/>
    <property type="evidence" value="ECO:0007669"/>
    <property type="project" value="UniProtKB-KW"/>
</dbReference>
<dbReference type="GO" id="GO:0008810">
    <property type="term" value="F:cellulase activity"/>
    <property type="evidence" value="ECO:0007669"/>
    <property type="project" value="UniProtKB-UniRule"/>
</dbReference>
<organism evidence="18 19">
    <name type="scientific">Aspergillus ibericus CBS 121593</name>
    <dbReference type="NCBI Taxonomy" id="1448316"/>
    <lineage>
        <taxon>Eukaryota</taxon>
        <taxon>Fungi</taxon>
        <taxon>Dikarya</taxon>
        <taxon>Ascomycota</taxon>
        <taxon>Pezizomycotina</taxon>
        <taxon>Eurotiomycetes</taxon>
        <taxon>Eurotiomycetidae</taxon>
        <taxon>Eurotiales</taxon>
        <taxon>Aspergillaceae</taxon>
        <taxon>Aspergillus</taxon>
        <taxon>Aspergillus subgen. Circumdati</taxon>
    </lineage>
</organism>
<evidence type="ECO:0000256" key="15">
    <source>
        <dbReference type="RuleBase" id="RU368122"/>
    </source>
</evidence>
<dbReference type="Pfam" id="PF03443">
    <property type="entry name" value="AA9"/>
    <property type="match status" value="1"/>
</dbReference>
<dbReference type="Pfam" id="PF00734">
    <property type="entry name" value="CBM_1"/>
    <property type="match status" value="1"/>
</dbReference>
<evidence type="ECO:0000313" key="19">
    <source>
        <dbReference type="Proteomes" id="UP000249402"/>
    </source>
</evidence>
<dbReference type="InterPro" id="IPR049892">
    <property type="entry name" value="AA9"/>
</dbReference>
<name>A0A395GL31_9EURO</name>
<keyword evidence="7" id="KW-0560">Oxidoreductase</keyword>
<protein>
    <recommendedName>
        <fullName evidence="15">AA9 family lytic polysaccharide monooxygenase</fullName>
        <ecNumber evidence="15">1.14.99.56</ecNumber>
    </recommendedName>
    <alternativeName>
        <fullName evidence="15">Endo-beta-1,4-glucanase</fullName>
    </alternativeName>
    <alternativeName>
        <fullName evidence="15">Glycosyl hydrolase 61 family protein</fullName>
    </alternativeName>
</protein>
<evidence type="ECO:0000256" key="12">
    <source>
        <dbReference type="ARBA" id="ARBA00023326"/>
    </source>
</evidence>
<dbReference type="PANTHER" id="PTHR33353:SF36">
    <property type="entry name" value="ENDO-BETA-1,4-GLUCANASE D"/>
    <property type="match status" value="1"/>
</dbReference>
<evidence type="ECO:0000256" key="1">
    <source>
        <dbReference type="ARBA" id="ARBA00001973"/>
    </source>
</evidence>
<keyword evidence="3 15" id="KW-0964">Secreted</keyword>
<dbReference type="GO" id="GO:0030245">
    <property type="term" value="P:cellulose catabolic process"/>
    <property type="evidence" value="ECO:0007669"/>
    <property type="project" value="UniProtKB-UniRule"/>
</dbReference>
<keyword evidence="12 15" id="KW-0624">Polysaccharide degradation</keyword>
<dbReference type="PROSITE" id="PS00562">
    <property type="entry name" value="CBM1_1"/>
    <property type="match status" value="1"/>
</dbReference>
<evidence type="ECO:0000256" key="9">
    <source>
        <dbReference type="ARBA" id="ARBA00023033"/>
    </source>
</evidence>
<keyword evidence="10 15" id="KW-1015">Disulfide bond</keyword>
<dbReference type="AlphaFoldDB" id="A0A395GL31"/>
<dbReference type="PROSITE" id="PS51164">
    <property type="entry name" value="CBM1_2"/>
    <property type="match status" value="1"/>
</dbReference>
<dbReference type="InterPro" id="IPR000254">
    <property type="entry name" value="CBD"/>
</dbReference>
<dbReference type="CDD" id="cd21175">
    <property type="entry name" value="LPMO_AA9"/>
    <property type="match status" value="1"/>
</dbReference>
<comment type="subcellular location">
    <subcellularLocation>
        <location evidence="2 15">Secreted</location>
    </subcellularLocation>
</comment>
<comment type="domain">
    <text evidence="15">Has a modular structure: an endo-beta-1,4-glucanase catalytic module at the N-terminus, a linker rich in serines and threonines, and a C-terminal carbohydrate-binding module (CBM).</text>
</comment>
<dbReference type="GeneID" id="37219437"/>
<dbReference type="SUPFAM" id="SSF57180">
    <property type="entry name" value="Cellulose-binding domain"/>
    <property type="match status" value="1"/>
</dbReference>
<evidence type="ECO:0000256" key="10">
    <source>
        <dbReference type="ARBA" id="ARBA00023157"/>
    </source>
</evidence>
<evidence type="ECO:0000256" key="6">
    <source>
        <dbReference type="ARBA" id="ARBA00023001"/>
    </source>
</evidence>
<reference evidence="18 19" key="1">
    <citation type="submission" date="2018-02" db="EMBL/GenBank/DDBJ databases">
        <title>The genomes of Aspergillus section Nigri reveals drivers in fungal speciation.</title>
        <authorList>
            <consortium name="DOE Joint Genome Institute"/>
            <person name="Vesth T.C."/>
            <person name="Nybo J."/>
            <person name="Theobald S."/>
            <person name="Brandl J."/>
            <person name="Frisvad J.C."/>
            <person name="Nielsen K.F."/>
            <person name="Lyhne E.K."/>
            <person name="Kogle M.E."/>
            <person name="Kuo A."/>
            <person name="Riley R."/>
            <person name="Clum A."/>
            <person name="Nolan M."/>
            <person name="Lipzen A."/>
            <person name="Salamov A."/>
            <person name="Henrissat B."/>
            <person name="Wiebenga A."/>
            <person name="De vries R.P."/>
            <person name="Grigoriev I.V."/>
            <person name="Mortensen U.H."/>
            <person name="Andersen M.R."/>
            <person name="Baker S.E."/>
        </authorList>
    </citation>
    <scope>NUCLEOTIDE SEQUENCE [LARGE SCALE GENOMIC DNA]</scope>
    <source>
        <strain evidence="18 19">CBS 121593</strain>
    </source>
</reference>
<evidence type="ECO:0000256" key="3">
    <source>
        <dbReference type="ARBA" id="ARBA00022525"/>
    </source>
</evidence>
<evidence type="ECO:0000313" key="18">
    <source>
        <dbReference type="EMBL" id="RAK96052.1"/>
    </source>
</evidence>
<keyword evidence="4" id="KW-0479">Metal-binding</keyword>
<feature type="chain" id="PRO_5017423289" description="AA9 family lytic polysaccharide monooxygenase" evidence="16">
    <location>
        <begin position="22"/>
        <end position="407"/>
    </location>
</feature>
<feature type="domain" description="CBM1" evidence="17">
    <location>
        <begin position="368"/>
        <end position="404"/>
    </location>
</feature>